<name>A0A1V2LBA9_CYBFA</name>
<organism evidence="4 5">
    <name type="scientific">Cyberlindnera fabianii</name>
    <name type="common">Yeast</name>
    <name type="synonym">Hansenula fabianii</name>
    <dbReference type="NCBI Taxonomy" id="36022"/>
    <lineage>
        <taxon>Eukaryota</taxon>
        <taxon>Fungi</taxon>
        <taxon>Dikarya</taxon>
        <taxon>Ascomycota</taxon>
        <taxon>Saccharomycotina</taxon>
        <taxon>Saccharomycetes</taxon>
        <taxon>Phaffomycetales</taxon>
        <taxon>Phaffomycetaceae</taxon>
        <taxon>Cyberlindnera</taxon>
    </lineage>
</organism>
<dbReference type="AlphaFoldDB" id="A0A1V2LBA9"/>
<evidence type="ECO:0000256" key="2">
    <source>
        <dbReference type="ARBA" id="ARBA00023180"/>
    </source>
</evidence>
<dbReference type="VEuPathDB" id="FungiDB:BON22_1177"/>
<comment type="caution">
    <text evidence="4">The sequence shown here is derived from an EMBL/GenBank/DDBJ whole genome shotgun (WGS) entry which is preliminary data.</text>
</comment>
<feature type="compositionally biased region" description="Low complexity" evidence="3">
    <location>
        <begin position="67"/>
        <end position="117"/>
    </location>
</feature>
<evidence type="ECO:0000313" key="5">
    <source>
        <dbReference type="Proteomes" id="UP000189513"/>
    </source>
</evidence>
<accession>A0A1V2LBA9</accession>
<proteinExistence type="predicted"/>
<gene>
    <name evidence="4" type="ORF">BON22_1177</name>
</gene>
<dbReference type="Proteomes" id="UP000189513">
    <property type="component" value="Unassembled WGS sequence"/>
</dbReference>
<dbReference type="InterPro" id="IPR025928">
    <property type="entry name" value="Flocculin_t3_rpt"/>
</dbReference>
<dbReference type="OMA" id="MHRSHIV"/>
<dbReference type="EMBL" id="MPUK01000002">
    <property type="protein sequence ID" value="ONH69080.1"/>
    <property type="molecule type" value="Genomic_DNA"/>
</dbReference>
<keyword evidence="2" id="KW-0325">Glycoprotein</keyword>
<protein>
    <submittedName>
        <fullName evidence="4">Form wall Protein 1</fullName>
    </submittedName>
</protein>
<feature type="compositionally biased region" description="Low complexity" evidence="3">
    <location>
        <begin position="125"/>
        <end position="171"/>
    </location>
</feature>
<sequence>MKLSSSLAIAIASTFVNTNAVESGLFKPKESQDVAAPQVLGLDYTYGDRASDTVHRLENTPKVMDDSSSSEAAESSSSEAAESSSSEAAESSSSEEQFSSSEEPSSEAAVEESSSAAAEDEASSSEEQSSSEEVSSFEAAESSSQEESSSMAVESTVTQEDISTTTITISSCDEESSCTEDEIITGVTTVTTTISGIITEYTTYCPIPTTEVENLISTMTISITSCDEESCFEDEITTGVTTSCIEESCTEGVITTGVTTLEANTDAEITTFEGAAAGVHAGWVLSAIAMFSVLLF</sequence>
<reference evidence="5" key="1">
    <citation type="journal article" date="2017" name="Genome Announc.">
        <title>Genome sequences of Cyberlindnera fabianii 65, Pichia kudriavzevii 129, and Saccharomyces cerevisiae 131 isolated from fermented masau fruits in Zimbabwe.</title>
        <authorList>
            <person name="van Rijswijck I.M.H."/>
            <person name="Derks M.F.L."/>
            <person name="Abee T."/>
            <person name="de Ridder D."/>
            <person name="Smid E.J."/>
        </authorList>
    </citation>
    <scope>NUCLEOTIDE SEQUENCE [LARGE SCALE GENOMIC DNA]</scope>
    <source>
        <strain evidence="5">65</strain>
    </source>
</reference>
<dbReference type="Pfam" id="PF13928">
    <property type="entry name" value="Flocculin_t3"/>
    <property type="match status" value="1"/>
</dbReference>
<feature type="region of interest" description="Disordered" evidence="3">
    <location>
        <begin position="58"/>
        <end position="177"/>
    </location>
</feature>
<keyword evidence="1" id="KW-0732">Signal</keyword>
<keyword evidence="5" id="KW-1185">Reference proteome</keyword>
<evidence type="ECO:0000313" key="4">
    <source>
        <dbReference type="EMBL" id="ONH69080.1"/>
    </source>
</evidence>
<evidence type="ECO:0000256" key="3">
    <source>
        <dbReference type="SAM" id="MobiDB-lite"/>
    </source>
</evidence>
<evidence type="ECO:0000256" key="1">
    <source>
        <dbReference type="ARBA" id="ARBA00022729"/>
    </source>
</evidence>